<dbReference type="EMBL" id="QXFT01005184">
    <property type="protein sequence ID" value="KAE9273819.1"/>
    <property type="molecule type" value="Genomic_DNA"/>
</dbReference>
<evidence type="ECO:0000313" key="4">
    <source>
        <dbReference type="Proteomes" id="UP000434957"/>
    </source>
</evidence>
<proteinExistence type="predicted"/>
<dbReference type="OrthoDB" id="127084at2759"/>
<name>A0A6A3JRS3_9STRA</name>
<protein>
    <submittedName>
        <fullName evidence="2">Uncharacterized protein</fullName>
    </submittedName>
</protein>
<keyword evidence="4" id="KW-1185">Reference proteome</keyword>
<evidence type="ECO:0000313" key="3">
    <source>
        <dbReference type="EMBL" id="KAE9273819.1"/>
    </source>
</evidence>
<evidence type="ECO:0000256" key="1">
    <source>
        <dbReference type="SAM" id="MobiDB-lite"/>
    </source>
</evidence>
<organism evidence="2 5">
    <name type="scientific">Phytophthora rubi</name>
    <dbReference type="NCBI Taxonomy" id="129364"/>
    <lineage>
        <taxon>Eukaryota</taxon>
        <taxon>Sar</taxon>
        <taxon>Stramenopiles</taxon>
        <taxon>Oomycota</taxon>
        <taxon>Peronosporomycetes</taxon>
        <taxon>Peronosporales</taxon>
        <taxon>Peronosporaceae</taxon>
        <taxon>Phytophthora</taxon>
    </lineage>
</organism>
<evidence type="ECO:0000313" key="2">
    <source>
        <dbReference type="EMBL" id="KAE8997551.1"/>
    </source>
</evidence>
<dbReference type="EMBL" id="QXFU01001677">
    <property type="protein sequence ID" value="KAE8997551.1"/>
    <property type="molecule type" value="Genomic_DNA"/>
</dbReference>
<dbReference type="Proteomes" id="UP000435112">
    <property type="component" value="Unassembled WGS sequence"/>
</dbReference>
<reference evidence="2 5" key="1">
    <citation type="submission" date="2018-09" db="EMBL/GenBank/DDBJ databases">
        <title>Genomic investigation of the strawberry pathogen Phytophthora fragariae indicates pathogenicity is determined by transcriptional variation in three key races.</title>
        <authorList>
            <person name="Adams T.M."/>
            <person name="Armitage A.D."/>
            <person name="Sobczyk M.K."/>
            <person name="Bates H.J."/>
            <person name="Dunwell J.M."/>
            <person name="Nellist C.F."/>
            <person name="Harrison R.J."/>
        </authorList>
    </citation>
    <scope>NUCLEOTIDE SEQUENCE [LARGE SCALE GENOMIC DNA]</scope>
    <source>
        <strain evidence="2 5">SCRP324</strain>
        <strain evidence="3 4">SCRP333</strain>
    </source>
</reference>
<evidence type="ECO:0000313" key="5">
    <source>
        <dbReference type="Proteomes" id="UP000435112"/>
    </source>
</evidence>
<gene>
    <name evidence="2" type="ORF">PR002_g19006</name>
    <name evidence="3" type="ORF">PR003_g29786</name>
</gene>
<feature type="region of interest" description="Disordered" evidence="1">
    <location>
        <begin position="81"/>
        <end position="122"/>
    </location>
</feature>
<dbReference type="AlphaFoldDB" id="A0A6A3JRS3"/>
<dbReference type="Proteomes" id="UP000434957">
    <property type="component" value="Unassembled WGS sequence"/>
</dbReference>
<accession>A0A6A3JRS3</accession>
<comment type="caution">
    <text evidence="2">The sequence shown here is derived from an EMBL/GenBank/DDBJ whole genome shotgun (WGS) entry which is preliminary data.</text>
</comment>
<sequence length="192" mass="21691">MDCGAAQLERGRMEAAPIQFPSRSTCQGDLDQVRYQIRPFLMPSFRAARPKRCLQAQADCTVPYHWTLSETTASTVLCVHRQTPPRRSPEDYGRTGDIRFGEKANSTPTPTPTPPASTIESSHCSTCSTSSDAMKFSLPSDTMPKLQLSLRDQQCIEHLASVFVNETVDQYMEHLQAARTQRRPRVCKKRWK</sequence>
<feature type="compositionally biased region" description="Basic and acidic residues" evidence="1">
    <location>
        <begin position="87"/>
        <end position="102"/>
    </location>
</feature>